<dbReference type="Proteomes" id="UP001597440">
    <property type="component" value="Unassembled WGS sequence"/>
</dbReference>
<dbReference type="InterPro" id="IPR051918">
    <property type="entry name" value="STPP_CPPED1"/>
</dbReference>
<dbReference type="RefSeq" id="WP_210356483.1">
    <property type="nucleotide sequence ID" value="NZ_JAEQMU010000010.1"/>
</dbReference>
<feature type="domain" description="Calcineurin-like phosphoesterase" evidence="1">
    <location>
        <begin position="58"/>
        <end position="231"/>
    </location>
</feature>
<gene>
    <name evidence="2" type="ORF">ACFSQW_01485</name>
</gene>
<dbReference type="EMBL" id="JBHULD010000002">
    <property type="protein sequence ID" value="MFD2553044.1"/>
    <property type="molecule type" value="Genomic_DNA"/>
</dbReference>
<accession>A0ABW5KX57</accession>
<protein>
    <submittedName>
        <fullName evidence="2">Metallophosphoesterase family protein</fullName>
        <ecNumber evidence="2">3.1.-.-</ecNumber>
    </submittedName>
</protein>
<dbReference type="EC" id="3.1.-.-" evidence="2"/>
<evidence type="ECO:0000313" key="3">
    <source>
        <dbReference type="Proteomes" id="UP001597440"/>
    </source>
</evidence>
<evidence type="ECO:0000259" key="1">
    <source>
        <dbReference type="Pfam" id="PF00149"/>
    </source>
</evidence>
<dbReference type="PROSITE" id="PS51257">
    <property type="entry name" value="PROKAR_LIPOPROTEIN"/>
    <property type="match status" value="1"/>
</dbReference>
<sequence length="271" mass="31401">MYFRTHFFVSVAMLFIALLTSCNRNFQFSVLEVKPLDRDINQKAIDRIKQLTPRDTFSFLVFSDTQVAYDELESFVAHVNSTYSMDSIAFMLHGGDFTDYGANFEYNLYYDDAKKLKFPVVGCIGNHDMLSNGRTIFKKLFGPEDFSFNYGDYRFIVFNSNSREVRFDGSLPNLNWLQQEIDKSKENNTIYLSHVAPMTTDFDPALESNFTNILASDKKNRLSIHGHTHSYVLEEPYNDGVQYLTAPALQKKQYVKVTISSKDIQIQQKFY</sequence>
<dbReference type="InterPro" id="IPR004843">
    <property type="entry name" value="Calcineurin-like_PHP"/>
</dbReference>
<dbReference type="InterPro" id="IPR029052">
    <property type="entry name" value="Metallo-depent_PP-like"/>
</dbReference>
<dbReference type="SUPFAM" id="SSF56300">
    <property type="entry name" value="Metallo-dependent phosphatases"/>
    <property type="match status" value="1"/>
</dbReference>
<reference evidence="3" key="1">
    <citation type="journal article" date="2019" name="Int. J. Syst. Evol. Microbiol.">
        <title>The Global Catalogue of Microorganisms (GCM) 10K type strain sequencing project: providing services to taxonomists for standard genome sequencing and annotation.</title>
        <authorList>
            <consortium name="The Broad Institute Genomics Platform"/>
            <consortium name="The Broad Institute Genome Sequencing Center for Infectious Disease"/>
            <person name="Wu L."/>
            <person name="Ma J."/>
        </authorList>
    </citation>
    <scope>NUCLEOTIDE SEQUENCE [LARGE SCALE GENOMIC DNA]</scope>
    <source>
        <strain evidence="3">KCTC 52298</strain>
    </source>
</reference>
<dbReference type="PANTHER" id="PTHR43143:SF1">
    <property type="entry name" value="SERINE_THREONINE-PROTEIN PHOSPHATASE CPPED1"/>
    <property type="match status" value="1"/>
</dbReference>
<keyword evidence="2" id="KW-0378">Hydrolase</keyword>
<name>A0ABW5KX57_9SPHI</name>
<evidence type="ECO:0000313" key="2">
    <source>
        <dbReference type="EMBL" id="MFD2553044.1"/>
    </source>
</evidence>
<comment type="caution">
    <text evidence="2">The sequence shown here is derived from an EMBL/GenBank/DDBJ whole genome shotgun (WGS) entry which is preliminary data.</text>
</comment>
<dbReference type="Gene3D" id="3.60.21.10">
    <property type="match status" value="1"/>
</dbReference>
<dbReference type="GO" id="GO:0016787">
    <property type="term" value="F:hydrolase activity"/>
    <property type="evidence" value="ECO:0007669"/>
    <property type="project" value="UniProtKB-KW"/>
</dbReference>
<proteinExistence type="predicted"/>
<dbReference type="Pfam" id="PF00149">
    <property type="entry name" value="Metallophos"/>
    <property type="match status" value="1"/>
</dbReference>
<dbReference type="PANTHER" id="PTHR43143">
    <property type="entry name" value="METALLOPHOSPHOESTERASE, CALCINEURIN SUPERFAMILY"/>
    <property type="match status" value="1"/>
</dbReference>
<keyword evidence="3" id="KW-1185">Reference proteome</keyword>
<organism evidence="2 3">
    <name type="scientific">Sphingobacterium tabacisoli</name>
    <dbReference type="NCBI Taxonomy" id="2044855"/>
    <lineage>
        <taxon>Bacteria</taxon>
        <taxon>Pseudomonadati</taxon>
        <taxon>Bacteroidota</taxon>
        <taxon>Sphingobacteriia</taxon>
        <taxon>Sphingobacteriales</taxon>
        <taxon>Sphingobacteriaceae</taxon>
        <taxon>Sphingobacterium</taxon>
    </lineage>
</organism>